<dbReference type="InterPro" id="IPR024655">
    <property type="entry name" value="Asl1_glyco_hydro_catalytic"/>
</dbReference>
<dbReference type="PANTHER" id="PTHR34154:SF3">
    <property type="entry name" value="ALKALI-SENSITIVE LINKAGE PROTEIN 1"/>
    <property type="match status" value="1"/>
</dbReference>
<evidence type="ECO:0000313" key="3">
    <source>
        <dbReference type="Proteomes" id="UP000799772"/>
    </source>
</evidence>
<keyword evidence="3" id="KW-1185">Reference proteome</keyword>
<accession>A0A9P4M409</accession>
<dbReference type="SUPFAM" id="SSF51445">
    <property type="entry name" value="(Trans)glycosidases"/>
    <property type="match status" value="1"/>
</dbReference>
<dbReference type="Pfam" id="PF11790">
    <property type="entry name" value="Glyco_hydro_cc"/>
    <property type="match status" value="1"/>
</dbReference>
<protein>
    <recommendedName>
        <fullName evidence="1">Asl1-like glycosyl hydrolase catalytic domain-containing protein</fullName>
    </recommendedName>
</protein>
<evidence type="ECO:0000313" key="2">
    <source>
        <dbReference type="EMBL" id="KAF2096328.1"/>
    </source>
</evidence>
<gene>
    <name evidence="2" type="ORF">NA57DRAFT_7446</name>
</gene>
<reference evidence="2" key="1">
    <citation type="journal article" date="2020" name="Stud. Mycol.">
        <title>101 Dothideomycetes genomes: a test case for predicting lifestyles and emergence of pathogens.</title>
        <authorList>
            <person name="Haridas S."/>
            <person name="Albert R."/>
            <person name="Binder M."/>
            <person name="Bloem J."/>
            <person name="Labutti K."/>
            <person name="Salamov A."/>
            <person name="Andreopoulos B."/>
            <person name="Baker S."/>
            <person name="Barry K."/>
            <person name="Bills G."/>
            <person name="Bluhm B."/>
            <person name="Cannon C."/>
            <person name="Castanera R."/>
            <person name="Culley D."/>
            <person name="Daum C."/>
            <person name="Ezra D."/>
            <person name="Gonzalez J."/>
            <person name="Henrissat B."/>
            <person name="Kuo A."/>
            <person name="Liang C."/>
            <person name="Lipzen A."/>
            <person name="Lutzoni F."/>
            <person name="Magnuson J."/>
            <person name="Mondo S."/>
            <person name="Nolan M."/>
            <person name="Ohm R."/>
            <person name="Pangilinan J."/>
            <person name="Park H.-J."/>
            <person name="Ramirez L."/>
            <person name="Alfaro M."/>
            <person name="Sun H."/>
            <person name="Tritt A."/>
            <person name="Yoshinaga Y."/>
            <person name="Zwiers L.-H."/>
            <person name="Turgeon B."/>
            <person name="Goodwin S."/>
            <person name="Spatafora J."/>
            <person name="Crous P."/>
            <person name="Grigoriev I."/>
        </authorList>
    </citation>
    <scope>NUCLEOTIDE SEQUENCE</scope>
    <source>
        <strain evidence="2">CBS 133067</strain>
    </source>
</reference>
<dbReference type="GO" id="GO:0009277">
    <property type="term" value="C:fungal-type cell wall"/>
    <property type="evidence" value="ECO:0007669"/>
    <property type="project" value="TreeGrafter"/>
</dbReference>
<dbReference type="AlphaFoldDB" id="A0A9P4M409"/>
<feature type="non-terminal residue" evidence="2">
    <location>
        <position position="1"/>
    </location>
</feature>
<proteinExistence type="predicted"/>
<dbReference type="InterPro" id="IPR053183">
    <property type="entry name" value="ASL1"/>
</dbReference>
<dbReference type="Gene3D" id="3.20.20.80">
    <property type="entry name" value="Glycosidases"/>
    <property type="match status" value="1"/>
</dbReference>
<feature type="domain" description="Asl1-like glycosyl hydrolase catalytic" evidence="1">
    <location>
        <begin position="15"/>
        <end position="247"/>
    </location>
</feature>
<dbReference type="Proteomes" id="UP000799772">
    <property type="component" value="Unassembled WGS sequence"/>
</dbReference>
<evidence type="ECO:0000259" key="1">
    <source>
        <dbReference type="Pfam" id="PF11790"/>
    </source>
</evidence>
<sequence>NTKRGLVAFDAMMGDYATWLQPGSPLSWYYNYASTPFAQFSNSQLQYVPMLWGNDQVNFTAAVLSLIEQGYNITYVLGFNEPDQTFNVGGSQLDPTTAASRWQSDIQPLKQYGLKLGAPAISFNVTWLQEFFQLCSGCTIDFIPFHWYGPLYSSVQGQAFYDRYYQLAATFPGSTFWLTEWADPNQDLATTQSNYNGILAFIENQTDIQRHSYFGSFRSDSSDAANVGYNVTMLDQCGRLTDIGDSYMDLNAQG</sequence>
<dbReference type="GO" id="GO:0071966">
    <property type="term" value="P:fungal-type cell wall polysaccharide metabolic process"/>
    <property type="evidence" value="ECO:0007669"/>
    <property type="project" value="TreeGrafter"/>
</dbReference>
<feature type="non-terminal residue" evidence="2">
    <location>
        <position position="254"/>
    </location>
</feature>
<dbReference type="EMBL" id="ML978129">
    <property type="protein sequence ID" value="KAF2096328.1"/>
    <property type="molecule type" value="Genomic_DNA"/>
</dbReference>
<dbReference type="PANTHER" id="PTHR34154">
    <property type="entry name" value="ALKALI-SENSITIVE LINKAGE PROTEIN 1"/>
    <property type="match status" value="1"/>
</dbReference>
<name>A0A9P4M409_9PEZI</name>
<organism evidence="2 3">
    <name type="scientific">Rhizodiscina lignyota</name>
    <dbReference type="NCBI Taxonomy" id="1504668"/>
    <lineage>
        <taxon>Eukaryota</taxon>
        <taxon>Fungi</taxon>
        <taxon>Dikarya</taxon>
        <taxon>Ascomycota</taxon>
        <taxon>Pezizomycotina</taxon>
        <taxon>Dothideomycetes</taxon>
        <taxon>Pleosporomycetidae</taxon>
        <taxon>Aulographales</taxon>
        <taxon>Rhizodiscinaceae</taxon>
        <taxon>Rhizodiscina</taxon>
    </lineage>
</organism>
<comment type="caution">
    <text evidence="2">The sequence shown here is derived from an EMBL/GenBank/DDBJ whole genome shotgun (WGS) entry which is preliminary data.</text>
</comment>
<dbReference type="InterPro" id="IPR017853">
    <property type="entry name" value="GH"/>
</dbReference>
<dbReference type="OrthoDB" id="5959761at2759"/>